<dbReference type="InterPro" id="IPR020568">
    <property type="entry name" value="Ribosomal_Su5_D2-typ_SF"/>
</dbReference>
<keyword evidence="7 10" id="KW-0067">ATP-binding</keyword>
<evidence type="ECO:0000256" key="4">
    <source>
        <dbReference type="ARBA" id="ARBA00022679"/>
    </source>
</evidence>
<dbReference type="HAMAP" id="MF_00061">
    <property type="entry name" value="IspE"/>
    <property type="match status" value="1"/>
</dbReference>
<dbReference type="EMBL" id="BAABHW010000002">
    <property type="protein sequence ID" value="GAA5074260.1"/>
    <property type="molecule type" value="Genomic_DNA"/>
</dbReference>
<gene>
    <name evidence="10" type="primary">ispE</name>
    <name evidence="13" type="ORF">GCM10023209_21190</name>
</gene>
<evidence type="ECO:0000256" key="9">
    <source>
        <dbReference type="ARBA" id="ARBA00032554"/>
    </source>
</evidence>
<dbReference type="InterPro" id="IPR013750">
    <property type="entry name" value="GHMP_kinase_C_dom"/>
</dbReference>
<dbReference type="RefSeq" id="WP_259554006.1">
    <property type="nucleotide sequence ID" value="NZ_BAABHW010000002.1"/>
</dbReference>
<feature type="domain" description="GHMP kinase C-terminal" evidence="12">
    <location>
        <begin position="186"/>
        <end position="259"/>
    </location>
</feature>
<comment type="similarity">
    <text evidence="1 10">Belongs to the GHMP kinase family. IspE subfamily.</text>
</comment>
<evidence type="ECO:0000259" key="11">
    <source>
        <dbReference type="Pfam" id="PF00288"/>
    </source>
</evidence>
<evidence type="ECO:0000256" key="5">
    <source>
        <dbReference type="ARBA" id="ARBA00022741"/>
    </source>
</evidence>
<accession>A0ABP9LA14</accession>
<keyword evidence="5 10" id="KW-0547">Nucleotide-binding</keyword>
<feature type="active site" evidence="10">
    <location>
        <position position="129"/>
    </location>
</feature>
<dbReference type="Gene3D" id="3.30.230.10">
    <property type="match status" value="1"/>
</dbReference>
<sequence>MIERAAPAKVNLALHVTGRRDDGYHLLDSLVVFADIGDRISVRAAPELSLSVTGPRAGGVPTDDSNLVWRAAEWLGQPGGAAITLEKHLPHAGGIGGGSSDAAATIHALCSLWNRPSPSPEETLSLGADLPVCLFAKPARMRGVGEVIEPLPPLPPLWLVLANAGVEVPTGPVFKSLERTDNPPLPEPDWTDLASLVAYLCRARNDLEPPARALVPDIGQVIAHLNAQPGCLMARMSGSGGTCFGLFAHEEAARMAAAVIGKAHPAWWVDAGAVLAA</sequence>
<evidence type="ECO:0000313" key="14">
    <source>
        <dbReference type="Proteomes" id="UP001499910"/>
    </source>
</evidence>
<evidence type="ECO:0000256" key="2">
    <source>
        <dbReference type="ARBA" id="ARBA00012052"/>
    </source>
</evidence>
<dbReference type="SUPFAM" id="SSF55060">
    <property type="entry name" value="GHMP Kinase, C-terminal domain"/>
    <property type="match status" value="1"/>
</dbReference>
<dbReference type="InterPro" id="IPR014721">
    <property type="entry name" value="Ribsml_uS5_D2-typ_fold_subgr"/>
</dbReference>
<feature type="active site" evidence="10">
    <location>
        <position position="9"/>
    </location>
</feature>
<dbReference type="InterPro" id="IPR006204">
    <property type="entry name" value="GHMP_kinase_N_dom"/>
</dbReference>
<feature type="domain" description="GHMP kinase N-terminal" evidence="11">
    <location>
        <begin position="66"/>
        <end position="129"/>
    </location>
</feature>
<dbReference type="GO" id="GO:0016301">
    <property type="term" value="F:kinase activity"/>
    <property type="evidence" value="ECO:0007669"/>
    <property type="project" value="UniProtKB-KW"/>
</dbReference>
<proteinExistence type="inferred from homology"/>
<dbReference type="SUPFAM" id="SSF54211">
    <property type="entry name" value="Ribosomal protein S5 domain 2-like"/>
    <property type="match status" value="1"/>
</dbReference>
<dbReference type="PANTHER" id="PTHR43527">
    <property type="entry name" value="4-DIPHOSPHOCYTIDYL-2-C-METHYL-D-ERYTHRITOL KINASE, CHLOROPLASTIC"/>
    <property type="match status" value="1"/>
</dbReference>
<dbReference type="Gene3D" id="3.30.70.890">
    <property type="entry name" value="GHMP kinase, C-terminal domain"/>
    <property type="match status" value="1"/>
</dbReference>
<dbReference type="InterPro" id="IPR036554">
    <property type="entry name" value="GHMP_kinase_C_sf"/>
</dbReference>
<organism evidence="13 14">
    <name type="scientific">[Roseibacterium] beibuensis</name>
    <dbReference type="NCBI Taxonomy" id="1193142"/>
    <lineage>
        <taxon>Bacteria</taxon>
        <taxon>Pseudomonadati</taxon>
        <taxon>Pseudomonadota</taxon>
        <taxon>Alphaproteobacteria</taxon>
        <taxon>Rhodobacterales</taxon>
        <taxon>Roseobacteraceae</taxon>
        <taxon>Roseicyclus</taxon>
    </lineage>
</organism>
<reference evidence="14" key="1">
    <citation type="journal article" date="2019" name="Int. J. Syst. Evol. Microbiol.">
        <title>The Global Catalogue of Microorganisms (GCM) 10K type strain sequencing project: providing services to taxonomists for standard genome sequencing and annotation.</title>
        <authorList>
            <consortium name="The Broad Institute Genomics Platform"/>
            <consortium name="The Broad Institute Genome Sequencing Center for Infectious Disease"/>
            <person name="Wu L."/>
            <person name="Ma J."/>
        </authorList>
    </citation>
    <scope>NUCLEOTIDE SEQUENCE [LARGE SCALE GENOMIC DNA]</scope>
    <source>
        <strain evidence="14">JCM 18015</strain>
    </source>
</reference>
<dbReference type="PIRSF" id="PIRSF010376">
    <property type="entry name" value="IspE"/>
    <property type="match status" value="1"/>
</dbReference>
<dbReference type="Proteomes" id="UP001499910">
    <property type="component" value="Unassembled WGS sequence"/>
</dbReference>
<comment type="catalytic activity">
    <reaction evidence="10">
        <text>4-CDP-2-C-methyl-D-erythritol + ATP = 4-CDP-2-C-methyl-D-erythritol 2-phosphate + ADP + H(+)</text>
        <dbReference type="Rhea" id="RHEA:18437"/>
        <dbReference type="ChEBI" id="CHEBI:15378"/>
        <dbReference type="ChEBI" id="CHEBI:30616"/>
        <dbReference type="ChEBI" id="CHEBI:57823"/>
        <dbReference type="ChEBI" id="CHEBI:57919"/>
        <dbReference type="ChEBI" id="CHEBI:456216"/>
        <dbReference type="EC" id="2.7.1.148"/>
    </reaction>
</comment>
<dbReference type="NCBIfam" id="TIGR00154">
    <property type="entry name" value="ispE"/>
    <property type="match status" value="1"/>
</dbReference>
<keyword evidence="8 10" id="KW-0414">Isoprene biosynthesis</keyword>
<evidence type="ECO:0000313" key="13">
    <source>
        <dbReference type="EMBL" id="GAA5074260.1"/>
    </source>
</evidence>
<feature type="binding site" evidence="10">
    <location>
        <begin position="90"/>
        <end position="100"/>
    </location>
    <ligand>
        <name>ATP</name>
        <dbReference type="ChEBI" id="CHEBI:30616"/>
    </ligand>
</feature>
<dbReference type="Pfam" id="PF08544">
    <property type="entry name" value="GHMP_kinases_C"/>
    <property type="match status" value="1"/>
</dbReference>
<keyword evidence="4 10" id="KW-0808">Transferase</keyword>
<dbReference type="NCBIfam" id="NF011202">
    <property type="entry name" value="PRK14608.1"/>
    <property type="match status" value="1"/>
</dbReference>
<comment type="pathway">
    <text evidence="10">Isoprenoid biosynthesis; isopentenyl diphosphate biosynthesis via DXP pathway; isopentenyl diphosphate from 1-deoxy-D-xylulose 5-phosphate: step 3/6.</text>
</comment>
<evidence type="ECO:0000259" key="12">
    <source>
        <dbReference type="Pfam" id="PF08544"/>
    </source>
</evidence>
<protein>
    <recommendedName>
        <fullName evidence="3 10">4-diphosphocytidyl-2-C-methyl-D-erythritol kinase</fullName>
        <shortName evidence="10">CMK</shortName>
        <ecNumber evidence="2 10">2.7.1.148</ecNumber>
    </recommendedName>
    <alternativeName>
        <fullName evidence="9 10">4-(cytidine-5'-diphospho)-2-C-methyl-D-erythritol kinase</fullName>
    </alternativeName>
</protein>
<keyword evidence="14" id="KW-1185">Reference proteome</keyword>
<comment type="function">
    <text evidence="10">Catalyzes the phosphorylation of the position 2 hydroxy group of 4-diphosphocytidyl-2C-methyl-D-erythritol.</text>
</comment>
<dbReference type="InterPro" id="IPR004424">
    <property type="entry name" value="IspE"/>
</dbReference>
<evidence type="ECO:0000256" key="7">
    <source>
        <dbReference type="ARBA" id="ARBA00022840"/>
    </source>
</evidence>
<evidence type="ECO:0000256" key="6">
    <source>
        <dbReference type="ARBA" id="ARBA00022777"/>
    </source>
</evidence>
<evidence type="ECO:0000256" key="1">
    <source>
        <dbReference type="ARBA" id="ARBA00009684"/>
    </source>
</evidence>
<name>A0ABP9LA14_9RHOB</name>
<comment type="caution">
    <text evidence="13">The sequence shown here is derived from an EMBL/GenBank/DDBJ whole genome shotgun (WGS) entry which is preliminary data.</text>
</comment>
<evidence type="ECO:0000256" key="3">
    <source>
        <dbReference type="ARBA" id="ARBA00017473"/>
    </source>
</evidence>
<evidence type="ECO:0000256" key="8">
    <source>
        <dbReference type="ARBA" id="ARBA00023229"/>
    </source>
</evidence>
<keyword evidence="6 10" id="KW-0418">Kinase</keyword>
<evidence type="ECO:0000256" key="10">
    <source>
        <dbReference type="HAMAP-Rule" id="MF_00061"/>
    </source>
</evidence>
<dbReference type="Pfam" id="PF00288">
    <property type="entry name" value="GHMP_kinases_N"/>
    <property type="match status" value="1"/>
</dbReference>
<dbReference type="EC" id="2.7.1.148" evidence="2 10"/>
<dbReference type="PANTHER" id="PTHR43527:SF2">
    <property type="entry name" value="4-DIPHOSPHOCYTIDYL-2-C-METHYL-D-ERYTHRITOL KINASE, CHLOROPLASTIC"/>
    <property type="match status" value="1"/>
</dbReference>